<accession>A0ABV6C3X9</accession>
<dbReference type="Pfam" id="PF01636">
    <property type="entry name" value="APH"/>
    <property type="match status" value="1"/>
</dbReference>
<evidence type="ECO:0000313" key="3">
    <source>
        <dbReference type="EMBL" id="MFC0080999.1"/>
    </source>
</evidence>
<feature type="domain" description="Aminoglycoside phosphotransferase" evidence="2">
    <location>
        <begin position="45"/>
        <end position="274"/>
    </location>
</feature>
<comment type="caution">
    <text evidence="3">The sequence shown here is derived from an EMBL/GenBank/DDBJ whole genome shotgun (WGS) entry which is preliminary data.</text>
</comment>
<dbReference type="SUPFAM" id="SSF56112">
    <property type="entry name" value="Protein kinase-like (PK-like)"/>
    <property type="match status" value="1"/>
</dbReference>
<keyword evidence="4" id="KW-1185">Reference proteome</keyword>
<dbReference type="CDD" id="cd05154">
    <property type="entry name" value="ACAD10_11_N-like"/>
    <property type="match status" value="1"/>
</dbReference>
<sequence>MTSQEAPKSSPPAQTQEDVEGIDVPRVSAWLAAQLPDLQLPLRFELVAGGRSNLTYVVRDAAGRQLALRRPPLGHVLPTAHDMAREHRILSALKGSAVPVPTPLALCQDPAVNGSPFYVMAFVEGYVLRDAESAVRWLPEAARHRAGLRLAEVLAELHAIDVDAVGLGDLGRREGYVERQLRRWITQFRQSEVPGESLPAVVEEVHERLAARVPEQRATAIVHGDYRLDNAILGPDGEVRAVLDWEICTLGDPRADLGLLMVYWAEPGEPPALVGVSPTTAPGFPSRQELLARYAATSGTEPEDLPYFMAFGYWKLACILQGVHARYAAGAAAGDRSNVSSLGPAVGHLAERALEVLKRP</sequence>
<organism evidence="3 4">
    <name type="scientific">Aciditerrimonas ferrireducens</name>
    <dbReference type="NCBI Taxonomy" id="667306"/>
    <lineage>
        <taxon>Bacteria</taxon>
        <taxon>Bacillati</taxon>
        <taxon>Actinomycetota</taxon>
        <taxon>Acidimicrobiia</taxon>
        <taxon>Acidimicrobiales</taxon>
        <taxon>Acidimicrobiaceae</taxon>
        <taxon>Aciditerrimonas</taxon>
    </lineage>
</organism>
<reference evidence="3 4" key="1">
    <citation type="submission" date="2024-09" db="EMBL/GenBank/DDBJ databases">
        <authorList>
            <person name="Sun Q."/>
            <person name="Mori K."/>
        </authorList>
    </citation>
    <scope>NUCLEOTIDE SEQUENCE [LARGE SCALE GENOMIC DNA]</scope>
    <source>
        <strain evidence="3 4">JCM 15389</strain>
    </source>
</reference>
<dbReference type="Gene3D" id="3.30.200.20">
    <property type="entry name" value="Phosphorylase Kinase, domain 1"/>
    <property type="match status" value="1"/>
</dbReference>
<dbReference type="Gene3D" id="3.90.1200.10">
    <property type="match status" value="1"/>
</dbReference>
<dbReference type="RefSeq" id="WP_248105663.1">
    <property type="nucleotide sequence ID" value="NZ_JAKHEX010000003.1"/>
</dbReference>
<dbReference type="InterPro" id="IPR011009">
    <property type="entry name" value="Kinase-like_dom_sf"/>
</dbReference>
<dbReference type="InterPro" id="IPR002575">
    <property type="entry name" value="Aminoglycoside_PTrfase"/>
</dbReference>
<dbReference type="PANTHER" id="PTHR47829:SF1">
    <property type="entry name" value="HAD FAMILY PHOSPHATASE"/>
    <property type="match status" value="1"/>
</dbReference>
<evidence type="ECO:0000256" key="1">
    <source>
        <dbReference type="SAM" id="MobiDB-lite"/>
    </source>
</evidence>
<dbReference type="EMBL" id="JBHLYQ010000012">
    <property type="protein sequence ID" value="MFC0080999.1"/>
    <property type="molecule type" value="Genomic_DNA"/>
</dbReference>
<protein>
    <submittedName>
        <fullName evidence="3">Phosphotransferase family protein</fullName>
    </submittedName>
</protein>
<dbReference type="PANTHER" id="PTHR47829">
    <property type="entry name" value="HYDROLASE, PUTATIVE (AFU_ORTHOLOGUE AFUA_1G12880)-RELATED"/>
    <property type="match status" value="1"/>
</dbReference>
<gene>
    <name evidence="3" type="ORF">ACFFRE_02345</name>
</gene>
<feature type="compositionally biased region" description="Polar residues" evidence="1">
    <location>
        <begin position="1"/>
        <end position="16"/>
    </location>
</feature>
<evidence type="ECO:0000259" key="2">
    <source>
        <dbReference type="Pfam" id="PF01636"/>
    </source>
</evidence>
<evidence type="ECO:0000313" key="4">
    <source>
        <dbReference type="Proteomes" id="UP001589788"/>
    </source>
</evidence>
<proteinExistence type="predicted"/>
<dbReference type="InterPro" id="IPR052898">
    <property type="entry name" value="ACAD10-like"/>
</dbReference>
<feature type="region of interest" description="Disordered" evidence="1">
    <location>
        <begin position="1"/>
        <end position="20"/>
    </location>
</feature>
<dbReference type="Proteomes" id="UP001589788">
    <property type="component" value="Unassembled WGS sequence"/>
</dbReference>
<name>A0ABV6C3X9_9ACTN</name>
<dbReference type="InterPro" id="IPR041726">
    <property type="entry name" value="ACAD10_11_N"/>
</dbReference>